<comment type="caution">
    <text evidence="1">The sequence shown here is derived from an EMBL/GenBank/DDBJ whole genome shotgun (WGS) entry which is preliminary data.</text>
</comment>
<evidence type="ECO:0000313" key="1">
    <source>
        <dbReference type="EMBL" id="KAL1611863.1"/>
    </source>
</evidence>
<reference evidence="1 2" key="1">
    <citation type="submission" date="2024-02" db="EMBL/GenBank/DDBJ databases">
        <title>De novo assembly and annotation of 12 fungi associated with fruit tree decline syndrome in Ontario, Canada.</title>
        <authorList>
            <person name="Sulman M."/>
            <person name="Ellouze W."/>
            <person name="Ilyukhin E."/>
        </authorList>
    </citation>
    <scope>NUCLEOTIDE SEQUENCE [LARGE SCALE GENOMIC DNA]</scope>
    <source>
        <strain evidence="1 2">M42-189</strain>
    </source>
</reference>
<gene>
    <name evidence="1" type="ORF">SLS60_000084</name>
</gene>
<organism evidence="1 2">
    <name type="scientific">Paraconiothyrium brasiliense</name>
    <dbReference type="NCBI Taxonomy" id="300254"/>
    <lineage>
        <taxon>Eukaryota</taxon>
        <taxon>Fungi</taxon>
        <taxon>Dikarya</taxon>
        <taxon>Ascomycota</taxon>
        <taxon>Pezizomycotina</taxon>
        <taxon>Dothideomycetes</taxon>
        <taxon>Pleosporomycetidae</taxon>
        <taxon>Pleosporales</taxon>
        <taxon>Massarineae</taxon>
        <taxon>Didymosphaeriaceae</taxon>
        <taxon>Paraconiothyrium</taxon>
    </lineage>
</organism>
<dbReference type="Proteomes" id="UP001521785">
    <property type="component" value="Unassembled WGS sequence"/>
</dbReference>
<sequence>MLESKLRSHFTVKINDIDDINIDDYPDKGFVRRELYPWNQHEPDRFSPEALQFLNDEMKRIAPKLEVRVAELPLLRHGIRATGP</sequence>
<keyword evidence="2" id="KW-1185">Reference proteome</keyword>
<evidence type="ECO:0000313" key="2">
    <source>
        <dbReference type="Proteomes" id="UP001521785"/>
    </source>
</evidence>
<dbReference type="EMBL" id="JAKJXO020000001">
    <property type="protein sequence ID" value="KAL1611863.1"/>
    <property type="molecule type" value="Genomic_DNA"/>
</dbReference>
<proteinExistence type="predicted"/>
<accession>A0ABR3S616</accession>
<name>A0ABR3S616_9PLEO</name>
<protein>
    <submittedName>
        <fullName evidence="1">Uncharacterized protein</fullName>
    </submittedName>
</protein>